<dbReference type="Pfam" id="PF12937">
    <property type="entry name" value="F-box-like"/>
    <property type="match status" value="1"/>
</dbReference>
<dbReference type="OrthoDB" id="2520703at2759"/>
<dbReference type="SUPFAM" id="SSF52047">
    <property type="entry name" value="RNI-like"/>
    <property type="match status" value="1"/>
</dbReference>
<dbReference type="Gene3D" id="3.80.10.10">
    <property type="entry name" value="Ribonuclease Inhibitor"/>
    <property type="match status" value="1"/>
</dbReference>
<reference evidence="2" key="2">
    <citation type="submission" date="2020-05" db="EMBL/GenBank/DDBJ databases">
        <authorList>
            <person name="Kim H.-S."/>
            <person name="Proctor R.H."/>
            <person name="Brown D.W."/>
        </authorList>
    </citation>
    <scope>NUCLEOTIDE SEQUENCE</scope>
    <source>
        <strain evidence="2">NRRL 20472</strain>
    </source>
</reference>
<reference evidence="2" key="1">
    <citation type="journal article" date="2020" name="BMC Genomics">
        <title>Correction to: Identification and distribution of gene clusters required for synthesis of sphingolipid metabolism inhibitors in diverse species of the filamentous fungus Fusarium.</title>
        <authorList>
            <person name="Kim H.S."/>
            <person name="Lohmar J.M."/>
            <person name="Busman M."/>
            <person name="Brown D.W."/>
            <person name="Naumann T.A."/>
            <person name="Divon H.H."/>
            <person name="Lysoe E."/>
            <person name="Uhlig S."/>
            <person name="Proctor R.H."/>
        </authorList>
    </citation>
    <scope>NUCLEOTIDE SEQUENCE</scope>
    <source>
        <strain evidence="2">NRRL 20472</strain>
    </source>
</reference>
<dbReference type="InterPro" id="IPR001810">
    <property type="entry name" value="F-box_dom"/>
</dbReference>
<name>A0A8H4U2C8_9HYPO</name>
<dbReference type="EMBL" id="JABEXW010000200">
    <property type="protein sequence ID" value="KAF4968397.1"/>
    <property type="molecule type" value="Genomic_DNA"/>
</dbReference>
<proteinExistence type="predicted"/>
<sequence>MPNLPDEIWLYIFVQLEDYMPLKDWITYGSELKHEGPAALRNVSLVCRRFQRIAQPLLYRTILLEGRDAEETHQTLLLRTIVENPQFGEQVRIASFDDNTGYTWDITEGLVEGGVRSLLLKGLGTLDLPPAVAEHQRKCVYSRYEASFAALIVAYMPQLQFLDYTLWGDKGPLPWMLSGSLGLEEKILQNLEIDSHVDDGSMDHEDNDEDGKQQLQSIPKDTFANYGLPHLTEVRIRTRNSLNGSTPAWVIEPILLNPTLKTLRTLGIDWSTGEIEHLKWPNHETNLEHLDLKESIIDAAGLKSVLTHCPKLKGVSIELAEVNRECQPGQDWEVDLDHFRDVLQKYGRGLEEFDLLTVEYSSNHSVGGGRLGPLRELSKLRHLKVIKAELLDDMALSREERHLTLGEALPLSLETLYLHCDGRFSGGESYKVKRRSMNEAVYDFILENKLPNLREIKIERLCNESGRRGIEWPVEFKMDGWEVDVYDENLWKRFYDSGVMRTIVRLSRKL</sequence>
<evidence type="ECO:0000259" key="1">
    <source>
        <dbReference type="Pfam" id="PF12937"/>
    </source>
</evidence>
<organism evidence="2 3">
    <name type="scientific">Fusarium sarcochroum</name>
    <dbReference type="NCBI Taxonomy" id="1208366"/>
    <lineage>
        <taxon>Eukaryota</taxon>
        <taxon>Fungi</taxon>
        <taxon>Dikarya</taxon>
        <taxon>Ascomycota</taxon>
        <taxon>Pezizomycotina</taxon>
        <taxon>Sordariomycetes</taxon>
        <taxon>Hypocreomycetidae</taxon>
        <taxon>Hypocreales</taxon>
        <taxon>Nectriaceae</taxon>
        <taxon>Fusarium</taxon>
        <taxon>Fusarium lateritium species complex</taxon>
    </lineage>
</organism>
<protein>
    <recommendedName>
        <fullName evidence="1">F-box domain-containing protein</fullName>
    </recommendedName>
</protein>
<feature type="domain" description="F-box" evidence="1">
    <location>
        <begin position="2"/>
        <end position="64"/>
    </location>
</feature>
<dbReference type="Proteomes" id="UP000622797">
    <property type="component" value="Unassembled WGS sequence"/>
</dbReference>
<gene>
    <name evidence="2" type="ORF">FSARC_4194</name>
</gene>
<keyword evidence="3" id="KW-1185">Reference proteome</keyword>
<dbReference type="InterPro" id="IPR032675">
    <property type="entry name" value="LRR_dom_sf"/>
</dbReference>
<dbReference type="Gene3D" id="1.20.1280.50">
    <property type="match status" value="1"/>
</dbReference>
<evidence type="ECO:0000313" key="2">
    <source>
        <dbReference type="EMBL" id="KAF4968397.1"/>
    </source>
</evidence>
<comment type="caution">
    <text evidence="2">The sequence shown here is derived from an EMBL/GenBank/DDBJ whole genome shotgun (WGS) entry which is preliminary data.</text>
</comment>
<dbReference type="AlphaFoldDB" id="A0A8H4U2C8"/>
<accession>A0A8H4U2C8</accession>
<evidence type="ECO:0000313" key="3">
    <source>
        <dbReference type="Proteomes" id="UP000622797"/>
    </source>
</evidence>